<gene>
    <name evidence="1" type="primary">21</name>
    <name evidence="1" type="ORF">SEA_FUZZBUSTER_21</name>
</gene>
<dbReference type="EMBL" id="MN062720">
    <property type="protein sequence ID" value="QDP45505.1"/>
    <property type="molecule type" value="Genomic_DNA"/>
</dbReference>
<accession>A0A516KUZ4</accession>
<proteinExistence type="predicted"/>
<reference evidence="1 2" key="1">
    <citation type="submission" date="2019-06" db="EMBL/GenBank/DDBJ databases">
        <authorList>
            <person name="Austin C.R."/>
            <person name="Baumgardner C.A."/>
            <person name="Baysinger H.J."/>
            <person name="David A.M."/>
            <person name="Folse N.B."/>
            <person name="Gammon C.A."/>
            <person name="Garcia V.M."/>
            <person name="Gobble C.S."/>
            <person name="Herold B.N."/>
            <person name="Huamancondor M.S."/>
            <person name="Matheson G.R."/>
            <person name="Mondragon I."/>
            <person name="Nemes S.A."/>
            <person name="Neri L.M."/>
            <person name="Renaud V.D."/>
            <person name="Rigsbee E.A."/>
            <person name="Rockette B.M."/>
            <person name="Santiago M.R."/>
            <person name="Savage M.D."/>
            <person name="Simpson J.M."/>
            <person name="Slentz J.N."/>
            <person name="Spencer B.G."/>
            <person name="White D.J."/>
            <person name="Yarboro C.B."/>
            <person name="Anderson E.L."/>
            <person name="Wallen J.R."/>
            <person name="Gainey M.D."/>
            <person name="Garlena R.A."/>
            <person name="Russell D.A."/>
            <person name="Pope W.H."/>
            <person name="Jacobs-Sera D."/>
            <person name="Hatfull G.F."/>
        </authorList>
    </citation>
    <scope>NUCLEOTIDE SEQUENCE [LARGE SCALE GENOMIC DNA]</scope>
</reference>
<dbReference type="Proteomes" id="UP000315280">
    <property type="component" value="Segment"/>
</dbReference>
<sequence>MAILCGGTPTPDDLAKVQEFQAALAQPTEHLTRLALVEMDESGAPEIADFLARHAAGCDQPECQKEAR</sequence>
<evidence type="ECO:0000313" key="2">
    <source>
        <dbReference type="Proteomes" id="UP000315280"/>
    </source>
</evidence>
<evidence type="ECO:0000313" key="1">
    <source>
        <dbReference type="EMBL" id="QDP45505.1"/>
    </source>
</evidence>
<name>A0A516KUZ4_9CAUD</name>
<protein>
    <submittedName>
        <fullName evidence="1">Uncharacterized protein</fullName>
    </submittedName>
</protein>
<keyword evidence="2" id="KW-1185">Reference proteome</keyword>
<organism evidence="1 2">
    <name type="scientific">Microbacterium phage FuzzBuster</name>
    <dbReference type="NCBI Taxonomy" id="2590935"/>
    <lineage>
        <taxon>Viruses</taxon>
        <taxon>Duplodnaviria</taxon>
        <taxon>Heunggongvirae</taxon>
        <taxon>Uroviricota</taxon>
        <taxon>Caudoviricetes</taxon>
        <taxon>Hodgkinviridae</taxon>
        <taxon>Fuzzbustervirus</taxon>
        <taxon>Fuzzbustervirus fuzzbuster</taxon>
    </lineage>
</organism>